<organism evidence="2 3">
    <name type="scientific">Conoideocrella luteorostrata</name>
    <dbReference type="NCBI Taxonomy" id="1105319"/>
    <lineage>
        <taxon>Eukaryota</taxon>
        <taxon>Fungi</taxon>
        <taxon>Dikarya</taxon>
        <taxon>Ascomycota</taxon>
        <taxon>Pezizomycotina</taxon>
        <taxon>Sordariomycetes</taxon>
        <taxon>Hypocreomycetidae</taxon>
        <taxon>Hypocreales</taxon>
        <taxon>Clavicipitaceae</taxon>
        <taxon>Conoideocrella</taxon>
    </lineage>
</organism>
<protein>
    <recommendedName>
        <fullName evidence="4">C2H2-type domain-containing protein</fullName>
    </recommendedName>
</protein>
<evidence type="ECO:0000313" key="3">
    <source>
        <dbReference type="Proteomes" id="UP001251528"/>
    </source>
</evidence>
<accession>A0AAJ0CNI8</accession>
<gene>
    <name evidence="2" type="ORF">QQS21_006130</name>
</gene>
<feature type="region of interest" description="Disordered" evidence="1">
    <location>
        <begin position="1"/>
        <end position="41"/>
    </location>
</feature>
<dbReference type="AlphaFoldDB" id="A0AAJ0CNI8"/>
<keyword evidence="3" id="KW-1185">Reference proteome</keyword>
<feature type="compositionally biased region" description="Basic residues" evidence="1">
    <location>
        <begin position="121"/>
        <end position="136"/>
    </location>
</feature>
<sequence>MSKRETVKRDIIDMDAVPTNNNNSSSSSTTTTTTTKPAVHNAAIPNDPFPCRMHKFQCTENDHFDSHHLPTLTQRLAQSLLKCAHPKCSKMVGKFWSMDHYNDHQLTVHHIKLRGLGGKTARSRKSSPAGGRRKRSKEPDLVVWSVESPATPTESFHGEGVGQAQDRAVETVPRRCWTSCLQSVKRLTRWTR</sequence>
<feature type="compositionally biased region" description="Low complexity" evidence="1">
    <location>
        <begin position="19"/>
        <end position="35"/>
    </location>
</feature>
<feature type="region of interest" description="Disordered" evidence="1">
    <location>
        <begin position="114"/>
        <end position="140"/>
    </location>
</feature>
<evidence type="ECO:0008006" key="4">
    <source>
        <dbReference type="Google" id="ProtNLM"/>
    </source>
</evidence>
<evidence type="ECO:0000313" key="2">
    <source>
        <dbReference type="EMBL" id="KAK2596801.1"/>
    </source>
</evidence>
<dbReference type="EMBL" id="JASWJB010000109">
    <property type="protein sequence ID" value="KAK2596801.1"/>
    <property type="molecule type" value="Genomic_DNA"/>
</dbReference>
<feature type="compositionally biased region" description="Basic and acidic residues" evidence="1">
    <location>
        <begin position="1"/>
        <end position="12"/>
    </location>
</feature>
<reference evidence="2" key="1">
    <citation type="submission" date="2023-06" db="EMBL/GenBank/DDBJ databases">
        <title>Conoideocrella luteorostrata (Hypocreales: Clavicipitaceae), a potential biocontrol fungus for elongate hemlock scale in United States Christmas tree production areas.</title>
        <authorList>
            <person name="Barrett H."/>
            <person name="Lovett B."/>
            <person name="Macias A.M."/>
            <person name="Stajich J.E."/>
            <person name="Kasson M.T."/>
        </authorList>
    </citation>
    <scope>NUCLEOTIDE SEQUENCE</scope>
    <source>
        <strain evidence="2">ARSEF 14590</strain>
    </source>
</reference>
<name>A0AAJ0CNI8_9HYPO</name>
<dbReference type="Proteomes" id="UP001251528">
    <property type="component" value="Unassembled WGS sequence"/>
</dbReference>
<evidence type="ECO:0000256" key="1">
    <source>
        <dbReference type="SAM" id="MobiDB-lite"/>
    </source>
</evidence>
<comment type="caution">
    <text evidence="2">The sequence shown here is derived from an EMBL/GenBank/DDBJ whole genome shotgun (WGS) entry which is preliminary data.</text>
</comment>
<proteinExistence type="predicted"/>